<feature type="compositionally biased region" description="Low complexity" evidence="1">
    <location>
        <begin position="374"/>
        <end position="386"/>
    </location>
</feature>
<feature type="compositionally biased region" description="Polar residues" evidence="1">
    <location>
        <begin position="143"/>
        <end position="158"/>
    </location>
</feature>
<evidence type="ECO:0000256" key="1">
    <source>
        <dbReference type="SAM" id="MobiDB-lite"/>
    </source>
</evidence>
<feature type="compositionally biased region" description="Acidic residues" evidence="1">
    <location>
        <begin position="91"/>
        <end position="102"/>
    </location>
</feature>
<organism evidence="2 3">
    <name type="scientific">Sanghuangporus baumii</name>
    <name type="common">Phellinus baumii</name>
    <dbReference type="NCBI Taxonomy" id="108892"/>
    <lineage>
        <taxon>Eukaryota</taxon>
        <taxon>Fungi</taxon>
        <taxon>Dikarya</taxon>
        <taxon>Basidiomycota</taxon>
        <taxon>Agaricomycotina</taxon>
        <taxon>Agaricomycetes</taxon>
        <taxon>Hymenochaetales</taxon>
        <taxon>Hymenochaetaceae</taxon>
        <taxon>Sanghuangporus</taxon>
    </lineage>
</organism>
<dbReference type="AlphaFoldDB" id="A0A9Q5HUF1"/>
<evidence type="ECO:0000313" key="2">
    <source>
        <dbReference type="EMBL" id="OCB86136.1"/>
    </source>
</evidence>
<sequence>MSSSPFRASHRRSRSHTSLSSPSSSPVTRSDNHRNHAVRTPFMIGRQACGVPAVPSRSPFSHASVLAAQPPEKWDVEAWRRGKRARRDPESPSEDADMESCDEPMPSSPVAELLSSSLSMSAPSTPHPRFATTSDAFQFFPSRASSSNAKQTQGSSASRGGLFSGLDVRDQRVDGLEQMHSDAFDELRKTVSEAGEGFVRRMRELEAHRIGCPSRSNTLPSHFDGSGYKQVHYKRGRKRPSPLSARQRSIHRANMSTNRGKASDSEDGISDVEIRSSCASGSDEFRAWSPSKKRAVSLSALSYQDAVSDAQTHSLPFPIPLRSRERSSSPSASGYSDSSDDEEGITSSSGSVADRMRNRRALRFRSKPLSTAKHSPPSLSFSFSTSNNSSHLSLGANALSPVSLAAGTRNALSSSPVRPSLLGSAESGSGGSTDPSSYRMSKRTEKAVEALSLALANGAGSVSDYEPLREAQDALVMDDGEAGSLWD</sequence>
<keyword evidence="3" id="KW-1185">Reference proteome</keyword>
<feature type="region of interest" description="Disordered" evidence="1">
    <location>
        <begin position="231"/>
        <end position="285"/>
    </location>
</feature>
<reference evidence="2" key="1">
    <citation type="submission" date="2016-06" db="EMBL/GenBank/DDBJ databases">
        <title>Draft Genome sequence of the fungus Inonotus baumii.</title>
        <authorList>
            <person name="Zhu H."/>
            <person name="Lin W."/>
        </authorList>
    </citation>
    <scope>NUCLEOTIDE SEQUENCE</scope>
    <source>
        <strain evidence="2">821</strain>
    </source>
</reference>
<feature type="compositionally biased region" description="Basic residues" evidence="1">
    <location>
        <begin position="231"/>
        <end position="240"/>
    </location>
</feature>
<feature type="compositionally biased region" description="Low complexity" evidence="1">
    <location>
        <begin position="328"/>
        <end position="337"/>
    </location>
</feature>
<feature type="compositionally biased region" description="Low complexity" evidence="1">
    <location>
        <begin position="16"/>
        <end position="29"/>
    </location>
</feature>
<feature type="region of interest" description="Disordered" evidence="1">
    <location>
        <begin position="314"/>
        <end position="386"/>
    </location>
</feature>
<accession>A0A9Q5HUF1</accession>
<name>A0A9Q5HUF1_SANBA</name>
<gene>
    <name evidence="2" type="ORF">A7U60_g6725</name>
</gene>
<proteinExistence type="predicted"/>
<feature type="region of interest" description="Disordered" evidence="1">
    <location>
        <begin position="1"/>
        <end position="165"/>
    </location>
</feature>
<protein>
    <submittedName>
        <fullName evidence="2">Uncharacterized protein</fullName>
    </submittedName>
</protein>
<dbReference type="Proteomes" id="UP000757232">
    <property type="component" value="Unassembled WGS sequence"/>
</dbReference>
<evidence type="ECO:0000313" key="3">
    <source>
        <dbReference type="Proteomes" id="UP000757232"/>
    </source>
</evidence>
<dbReference type="OrthoDB" id="2688840at2759"/>
<feature type="compositionally biased region" description="Basic residues" evidence="1">
    <location>
        <begin position="357"/>
        <end position="366"/>
    </location>
</feature>
<feature type="region of interest" description="Disordered" evidence="1">
    <location>
        <begin position="411"/>
        <end position="443"/>
    </location>
</feature>
<comment type="caution">
    <text evidence="2">The sequence shown here is derived from an EMBL/GenBank/DDBJ whole genome shotgun (WGS) entry which is preliminary data.</text>
</comment>
<dbReference type="EMBL" id="LNZH02000204">
    <property type="protein sequence ID" value="OCB86136.1"/>
    <property type="molecule type" value="Genomic_DNA"/>
</dbReference>